<dbReference type="CDD" id="cd00093">
    <property type="entry name" value="HTH_XRE"/>
    <property type="match status" value="1"/>
</dbReference>
<dbReference type="Proteomes" id="UP000003157">
    <property type="component" value="Unassembled WGS sequence"/>
</dbReference>
<protein>
    <submittedName>
        <fullName evidence="4">Transcriptional regulator</fullName>
    </submittedName>
</protein>
<name>E7GE32_9FIRM</name>
<evidence type="ECO:0000313" key="5">
    <source>
        <dbReference type="Proteomes" id="UP000003157"/>
    </source>
</evidence>
<dbReference type="InterPro" id="IPR010982">
    <property type="entry name" value="Lambda_DNA-bd_dom_sf"/>
</dbReference>
<keyword evidence="2" id="KW-0472">Membrane</keyword>
<evidence type="ECO:0000256" key="1">
    <source>
        <dbReference type="ARBA" id="ARBA00023125"/>
    </source>
</evidence>
<sequence>MAFSKQLIHLRNIRGMSQEELAALMDVTRQSVSKWETNQTYPDSEKLIRLSEIFEVSTDYLLKGTETEITDGQYNSQAGVQMSAEVNDILDHVYHMSRIKRMMIGLSLLAVIIFLCISCFLVWK</sequence>
<dbReference type="EMBL" id="ADKX01000043">
    <property type="protein sequence ID" value="EFW03835.1"/>
    <property type="molecule type" value="Genomic_DNA"/>
</dbReference>
<dbReference type="GO" id="GO:0003677">
    <property type="term" value="F:DNA binding"/>
    <property type="evidence" value="ECO:0007669"/>
    <property type="project" value="UniProtKB-KW"/>
</dbReference>
<keyword evidence="2" id="KW-0812">Transmembrane</keyword>
<dbReference type="GeneID" id="78230334"/>
<evidence type="ECO:0000256" key="2">
    <source>
        <dbReference type="SAM" id="Phobius"/>
    </source>
</evidence>
<keyword evidence="2" id="KW-1133">Transmembrane helix</keyword>
<keyword evidence="1" id="KW-0238">DNA-binding</keyword>
<dbReference type="STRING" id="100884.GCA_000269565_02521"/>
<dbReference type="OrthoDB" id="9815852at2"/>
<dbReference type="PROSITE" id="PS50943">
    <property type="entry name" value="HTH_CROC1"/>
    <property type="match status" value="1"/>
</dbReference>
<accession>E7GE32</accession>
<evidence type="ECO:0000259" key="3">
    <source>
        <dbReference type="PROSITE" id="PS50943"/>
    </source>
</evidence>
<dbReference type="SUPFAM" id="SSF47413">
    <property type="entry name" value="lambda repressor-like DNA-binding domains"/>
    <property type="match status" value="1"/>
</dbReference>
<dbReference type="SMART" id="SM00530">
    <property type="entry name" value="HTH_XRE"/>
    <property type="match status" value="1"/>
</dbReference>
<dbReference type="AlphaFoldDB" id="E7GE32"/>
<dbReference type="HOGENOM" id="CLU_066192_2_6_9"/>
<keyword evidence="5" id="KW-1185">Reference proteome</keyword>
<proteinExistence type="predicted"/>
<gene>
    <name evidence="4" type="ORF">HMPREF9488_03025</name>
</gene>
<reference evidence="4 5" key="1">
    <citation type="submission" date="2010-12" db="EMBL/GenBank/DDBJ databases">
        <title>The Genome Sequence of Coprobacillus sp. strain 29_1.</title>
        <authorList>
            <consortium name="The Broad Institute Genome Sequencing Platform"/>
            <person name="Earl A."/>
            <person name="Ward D."/>
            <person name="Feldgarden M."/>
            <person name="Gevers D."/>
            <person name="Daigneault M."/>
            <person name="Sibley C.D."/>
            <person name="White A."/>
            <person name="Strauss J."/>
            <person name="Allen-Vercoe E."/>
            <person name="Young S.K."/>
            <person name="Zeng Q."/>
            <person name="Gargeya S."/>
            <person name="Fitzgerald M."/>
            <person name="Haas B."/>
            <person name="Abouelleil A."/>
            <person name="Alvarado L."/>
            <person name="Arachchi H.M."/>
            <person name="Berlin A."/>
            <person name="Brown A."/>
            <person name="Chapman S.B."/>
            <person name="Chen Z."/>
            <person name="Dunbar C."/>
            <person name="Freedman E."/>
            <person name="Gearin G."/>
            <person name="Gellesch M."/>
            <person name="Goldberg J."/>
            <person name="Griggs A."/>
            <person name="Gujja S."/>
            <person name="Heilman E."/>
            <person name="Heiman D."/>
            <person name="Howarth C."/>
            <person name="Larson L."/>
            <person name="Lui A."/>
            <person name="MacDonald P.J.P."/>
            <person name="Mehta T."/>
            <person name="Montmayeur A."/>
            <person name="Murphy C."/>
            <person name="Neiman D."/>
            <person name="Pearson M."/>
            <person name="Priest M."/>
            <person name="Roberts A."/>
            <person name="Saif S."/>
            <person name="Shea T."/>
            <person name="Shenoy N."/>
            <person name="Sisk P."/>
            <person name="Stolte C."/>
            <person name="Sykes S."/>
            <person name="White J."/>
            <person name="Yandava C."/>
            <person name="Nusbaum C."/>
            <person name="Birren B."/>
        </authorList>
    </citation>
    <scope>NUCLEOTIDE SEQUENCE [LARGE SCALE GENOMIC DNA]</scope>
    <source>
        <strain evidence="4 5">29_1</strain>
    </source>
</reference>
<dbReference type="eggNOG" id="COG1476">
    <property type="taxonomic scope" value="Bacteria"/>
</dbReference>
<organism evidence="4 5">
    <name type="scientific">Coprobacillus cateniformis</name>
    <dbReference type="NCBI Taxonomy" id="100884"/>
    <lineage>
        <taxon>Bacteria</taxon>
        <taxon>Bacillati</taxon>
        <taxon>Bacillota</taxon>
        <taxon>Erysipelotrichia</taxon>
        <taxon>Erysipelotrichales</taxon>
        <taxon>Coprobacillaceae</taxon>
        <taxon>Coprobacillus</taxon>
    </lineage>
</organism>
<dbReference type="InterPro" id="IPR001387">
    <property type="entry name" value="Cro/C1-type_HTH"/>
</dbReference>
<feature type="transmembrane region" description="Helical" evidence="2">
    <location>
        <begin position="104"/>
        <end position="123"/>
    </location>
</feature>
<dbReference type="Pfam" id="PF01381">
    <property type="entry name" value="HTH_3"/>
    <property type="match status" value="1"/>
</dbReference>
<dbReference type="PANTHER" id="PTHR46558:SF13">
    <property type="entry name" value="HTH-TYPE TRANSCRIPTIONAL REGULATOR IMMR"/>
    <property type="match status" value="1"/>
</dbReference>
<dbReference type="RefSeq" id="WP_008790112.1">
    <property type="nucleotide sequence ID" value="NZ_AKCB01000001.1"/>
</dbReference>
<comment type="caution">
    <text evidence="4">The sequence shown here is derived from an EMBL/GenBank/DDBJ whole genome shotgun (WGS) entry which is preliminary data.</text>
</comment>
<dbReference type="PANTHER" id="PTHR46558">
    <property type="entry name" value="TRACRIPTIONAL REGULATORY PROTEIN-RELATED-RELATED"/>
    <property type="match status" value="1"/>
</dbReference>
<evidence type="ECO:0000313" key="4">
    <source>
        <dbReference type="EMBL" id="EFW03835.1"/>
    </source>
</evidence>
<feature type="domain" description="HTH cro/C1-type" evidence="3">
    <location>
        <begin position="7"/>
        <end position="61"/>
    </location>
</feature>
<dbReference type="Gene3D" id="1.10.260.40">
    <property type="entry name" value="lambda repressor-like DNA-binding domains"/>
    <property type="match status" value="1"/>
</dbReference>